<name>A0A8I3ADH5_9AGAM</name>
<organism evidence="1 2">
    <name type="scientific">Boletus reticuloceps</name>
    <dbReference type="NCBI Taxonomy" id="495285"/>
    <lineage>
        <taxon>Eukaryota</taxon>
        <taxon>Fungi</taxon>
        <taxon>Dikarya</taxon>
        <taxon>Basidiomycota</taxon>
        <taxon>Agaricomycotina</taxon>
        <taxon>Agaricomycetes</taxon>
        <taxon>Agaricomycetidae</taxon>
        <taxon>Boletales</taxon>
        <taxon>Boletineae</taxon>
        <taxon>Boletaceae</taxon>
        <taxon>Boletoideae</taxon>
        <taxon>Boletus</taxon>
    </lineage>
</organism>
<gene>
    <name evidence="1" type="ORF">JVT61DRAFT_38</name>
</gene>
<proteinExistence type="predicted"/>
<dbReference type="EMBL" id="JAGFBS010000001">
    <property type="protein sequence ID" value="KAG6381466.1"/>
    <property type="molecule type" value="Genomic_DNA"/>
</dbReference>
<sequence>MASAMDFNDMPHDAGPSHQQFMDVANERRHEWNKDNSNDVMDLLPIPAVEAKMSQITSSIDCNISSLICAISSQPLPLLPRAQCTKNNRATVHSRLKPLT</sequence>
<evidence type="ECO:0000313" key="1">
    <source>
        <dbReference type="EMBL" id="KAG6381466.1"/>
    </source>
</evidence>
<protein>
    <submittedName>
        <fullName evidence="1">Uncharacterized protein</fullName>
    </submittedName>
</protein>
<evidence type="ECO:0000313" key="2">
    <source>
        <dbReference type="Proteomes" id="UP000683000"/>
    </source>
</evidence>
<keyword evidence="2" id="KW-1185">Reference proteome</keyword>
<dbReference type="AlphaFoldDB" id="A0A8I3ADH5"/>
<reference evidence="1" key="1">
    <citation type="submission" date="2021-03" db="EMBL/GenBank/DDBJ databases">
        <title>Evolutionary innovations through gain and loss of genes in the ectomycorrhizal Boletales.</title>
        <authorList>
            <person name="Wu G."/>
            <person name="Miyauchi S."/>
            <person name="Morin E."/>
            <person name="Yang Z.-L."/>
            <person name="Xu J."/>
            <person name="Martin F.M."/>
        </authorList>
    </citation>
    <scope>NUCLEOTIDE SEQUENCE</scope>
    <source>
        <strain evidence="1">BR01</strain>
    </source>
</reference>
<dbReference type="Proteomes" id="UP000683000">
    <property type="component" value="Unassembled WGS sequence"/>
</dbReference>
<accession>A0A8I3ADH5</accession>
<comment type="caution">
    <text evidence="1">The sequence shown here is derived from an EMBL/GenBank/DDBJ whole genome shotgun (WGS) entry which is preliminary data.</text>
</comment>